<organism evidence="1 2">
    <name type="scientific">Streptococcus equinus</name>
    <name type="common">Streptococcus bovis</name>
    <dbReference type="NCBI Taxonomy" id="1335"/>
    <lineage>
        <taxon>Bacteria</taxon>
        <taxon>Bacillati</taxon>
        <taxon>Bacillota</taxon>
        <taxon>Bacilli</taxon>
        <taxon>Lactobacillales</taxon>
        <taxon>Streptococcaceae</taxon>
        <taxon>Streptococcus</taxon>
    </lineage>
</organism>
<dbReference type="OrthoDB" id="5516776at2"/>
<dbReference type="NCBIfam" id="TIGR02359">
    <property type="entry name" value="thiW"/>
    <property type="match status" value="1"/>
</dbReference>
<protein>
    <submittedName>
        <fullName evidence="1">Energy coupling factor transporter S component ThiW</fullName>
    </submittedName>
</protein>
<dbReference type="Gene3D" id="1.10.1760.20">
    <property type="match status" value="1"/>
</dbReference>
<evidence type="ECO:0000313" key="2">
    <source>
        <dbReference type="Proteomes" id="UP000183162"/>
    </source>
</evidence>
<gene>
    <name evidence="1" type="ORF">SAMN05216400_0053</name>
</gene>
<dbReference type="InterPro" id="IPR012652">
    <property type="entry name" value="ThiW"/>
</dbReference>
<dbReference type="Pfam" id="PF09512">
    <property type="entry name" value="ThiW"/>
    <property type="match status" value="1"/>
</dbReference>
<dbReference type="AlphaFoldDB" id="A0A1G9I5M7"/>
<dbReference type="PIRSF" id="PIRSF024534">
    <property type="entry name" value="ThiW"/>
    <property type="match status" value="1"/>
</dbReference>
<dbReference type="EMBL" id="FNGX01000001">
    <property type="protein sequence ID" value="SDL20531.1"/>
    <property type="molecule type" value="Genomic_DNA"/>
</dbReference>
<sequence length="191" mass="21104">MTSNRVHRLSALAIMIALDYLLTPIFRIEGMVFMSSVMNVIAGTFMTPLYAVAMAFIVAIMRILTQPGVASVAPLAIIGSVPGAFLASYFYRLTRKVSMSWFGEFLGTGLIGSFISAPVMVWFWTYSANGDSELLAKASQAQSLFLFTPRFILATLIGGAIAMLVLRGLRYSTSFMNLARLYEVEEIERER</sequence>
<name>A0A1G9I5M7_STREI</name>
<reference evidence="1 2" key="1">
    <citation type="submission" date="2016-10" db="EMBL/GenBank/DDBJ databases">
        <authorList>
            <person name="de Groot N.N."/>
        </authorList>
    </citation>
    <scope>NUCLEOTIDE SEQUENCE [LARGE SCALE GENOMIC DNA]</scope>
    <source>
        <strain evidence="1 2">Sb09</strain>
    </source>
</reference>
<proteinExistence type="predicted"/>
<accession>A0A1G9I5M7</accession>
<evidence type="ECO:0000313" key="1">
    <source>
        <dbReference type="EMBL" id="SDL20531.1"/>
    </source>
</evidence>
<dbReference type="RefSeq" id="WP_021142369.1">
    <property type="nucleotide sequence ID" value="NZ_CP059471.1"/>
</dbReference>
<dbReference type="Proteomes" id="UP000183162">
    <property type="component" value="Unassembled WGS sequence"/>
</dbReference>